<evidence type="ECO:0000313" key="3">
    <source>
        <dbReference type="Proteomes" id="UP000000493"/>
    </source>
</evidence>
<reference evidence="2 3" key="2">
    <citation type="journal article" date="2012" name="Stand. Genomic Sci.">
        <title>Complete genome sequence of the aquatic bacterium Runella slithyformis type strain (LSU 4(T)).</title>
        <authorList>
            <person name="Copeland A."/>
            <person name="Zhang X."/>
            <person name="Misra M."/>
            <person name="Lapidus A."/>
            <person name="Nolan M."/>
            <person name="Lucas S."/>
            <person name="Deshpande S."/>
            <person name="Cheng J.F."/>
            <person name="Tapia R."/>
            <person name="Goodwin L.A."/>
            <person name="Pitluck S."/>
            <person name="Liolios K."/>
            <person name="Pagani I."/>
            <person name="Ivanova N."/>
            <person name="Mikhailova N."/>
            <person name="Pati A."/>
            <person name="Chen A."/>
            <person name="Palaniappan K."/>
            <person name="Land M."/>
            <person name="Hauser L."/>
            <person name="Pan C."/>
            <person name="Jeffries C.D."/>
            <person name="Detter J.C."/>
            <person name="Brambilla E.M."/>
            <person name="Rohde M."/>
            <person name="Djao O.D."/>
            <person name="Goker M."/>
            <person name="Sikorski J."/>
            <person name="Tindall B.J."/>
            <person name="Woyke T."/>
            <person name="Bristow J."/>
            <person name="Eisen J.A."/>
            <person name="Markowitz V."/>
            <person name="Hugenholtz P."/>
            <person name="Kyrpides N.C."/>
            <person name="Klenk H.P."/>
            <person name="Mavromatis K."/>
        </authorList>
    </citation>
    <scope>NUCLEOTIDE SEQUENCE [LARGE SCALE GENOMIC DNA]</scope>
    <source>
        <strain evidence="3">ATCC 29530 / DSM 19594 / LMG 11500 / NCIMB 11436 / LSU 4</strain>
    </source>
</reference>
<sequence>MKIYLLLLMMVELCPFFPVSDKKGPAFPEPKLSENHLFYIQRSNDINTVMYEANILPDKRIDTNLPMNVYWIRYAERGQKEKLSALQWRLAYGYKQLKKSGNGQPIELMLNAFRERSLYVIYSGGKHMAVTQINSHKAALKKIFVQLASTDGFIPKVQYIELFGVDMAAPDKIVSERINIQ</sequence>
<dbReference type="InterPro" id="IPR032269">
    <property type="entry name" value="DUF4833"/>
</dbReference>
<evidence type="ECO:0000313" key="2">
    <source>
        <dbReference type="EMBL" id="AEI46839.1"/>
    </source>
</evidence>
<dbReference type="AlphaFoldDB" id="A0A7U4E426"/>
<evidence type="ECO:0000259" key="1">
    <source>
        <dbReference type="Pfam" id="PF16117"/>
    </source>
</evidence>
<gene>
    <name evidence="2" type="ordered locus">Runsl_0387</name>
</gene>
<dbReference type="RefSeq" id="WP_013926164.1">
    <property type="nucleotide sequence ID" value="NC_015703.1"/>
</dbReference>
<dbReference type="Proteomes" id="UP000000493">
    <property type="component" value="Chromosome"/>
</dbReference>
<proteinExistence type="predicted"/>
<dbReference type="Pfam" id="PF16117">
    <property type="entry name" value="DUF4833"/>
    <property type="match status" value="1"/>
</dbReference>
<keyword evidence="3" id="KW-1185">Reference proteome</keyword>
<dbReference type="KEGG" id="rsi:Runsl_0387"/>
<organism evidence="2 3">
    <name type="scientific">Runella slithyformis (strain ATCC 29530 / DSM 19594 / LMG 11500 / NCIMB 11436 / LSU 4)</name>
    <dbReference type="NCBI Taxonomy" id="761193"/>
    <lineage>
        <taxon>Bacteria</taxon>
        <taxon>Pseudomonadati</taxon>
        <taxon>Bacteroidota</taxon>
        <taxon>Cytophagia</taxon>
        <taxon>Cytophagales</taxon>
        <taxon>Spirosomataceae</taxon>
        <taxon>Runella</taxon>
    </lineage>
</organism>
<name>A0A7U4E426_RUNSL</name>
<reference evidence="3" key="1">
    <citation type="submission" date="2011-06" db="EMBL/GenBank/DDBJ databases">
        <title>The complete genome of chromosome of Runella slithyformis DSM 19594.</title>
        <authorList>
            <consortium name="US DOE Joint Genome Institute (JGI-PGF)"/>
            <person name="Lucas S."/>
            <person name="Han J."/>
            <person name="Lapidus A."/>
            <person name="Bruce D."/>
            <person name="Goodwin L."/>
            <person name="Pitluck S."/>
            <person name="Peters L."/>
            <person name="Kyrpides N."/>
            <person name="Mavromatis K."/>
            <person name="Ivanova N."/>
            <person name="Ovchinnikova G."/>
            <person name="Zhang X."/>
            <person name="Misra M."/>
            <person name="Detter J.C."/>
            <person name="Tapia R."/>
            <person name="Han C."/>
            <person name="Land M."/>
            <person name="Hauser L."/>
            <person name="Markowitz V."/>
            <person name="Cheng J.-F."/>
            <person name="Hugenholtz P."/>
            <person name="Woyke T."/>
            <person name="Wu D."/>
            <person name="Tindall B."/>
            <person name="Faehrich R."/>
            <person name="Brambilla E."/>
            <person name="Klenk H.-P."/>
            <person name="Eisen J.A."/>
        </authorList>
    </citation>
    <scope>NUCLEOTIDE SEQUENCE [LARGE SCALE GENOMIC DNA]</scope>
    <source>
        <strain evidence="3">ATCC 29530 / DSM 19594 / LMG 11500 / NCIMB 11436 / LSU 4</strain>
    </source>
</reference>
<accession>A0A7U4E426</accession>
<protein>
    <recommendedName>
        <fullName evidence="1">DUF4833 domain-containing protein</fullName>
    </recommendedName>
</protein>
<feature type="domain" description="DUF4833" evidence="1">
    <location>
        <begin position="38"/>
        <end position="173"/>
    </location>
</feature>
<dbReference type="EMBL" id="CP002859">
    <property type="protein sequence ID" value="AEI46839.1"/>
    <property type="molecule type" value="Genomic_DNA"/>
</dbReference>